<dbReference type="AlphaFoldDB" id="A0A0M6ZY76"/>
<protein>
    <recommendedName>
        <fullName evidence="1">DUF6455 domain-containing protein</fullName>
    </recommendedName>
</protein>
<dbReference type="OrthoDB" id="7961152at2"/>
<reference evidence="3" key="1">
    <citation type="submission" date="2015-07" db="EMBL/GenBank/DDBJ databases">
        <authorList>
            <person name="Rodrigo-Torres Lidia"/>
            <person name="Arahal R.David."/>
        </authorList>
    </citation>
    <scope>NUCLEOTIDE SEQUENCE [LARGE SCALE GENOMIC DNA]</scope>
    <source>
        <strain evidence="3">CECT 5112</strain>
    </source>
</reference>
<dbReference type="STRING" id="388408.LAX5112_01300"/>
<feature type="domain" description="DUF6455" evidence="1">
    <location>
        <begin position="1"/>
        <end position="79"/>
    </location>
</feature>
<gene>
    <name evidence="2" type="ORF">LAX5112_01300</name>
</gene>
<dbReference type="Proteomes" id="UP000053235">
    <property type="component" value="Unassembled WGS sequence"/>
</dbReference>
<dbReference type="Pfam" id="PF20056">
    <property type="entry name" value="DUF6455"/>
    <property type="match status" value="1"/>
</dbReference>
<name>A0A0M6ZY76_9HYPH</name>
<accession>A0A0M6ZY76</accession>
<evidence type="ECO:0000313" key="2">
    <source>
        <dbReference type="EMBL" id="CTQ67267.1"/>
    </source>
</evidence>
<organism evidence="2 3">
    <name type="scientific">Roseibium alexandrii</name>
    <dbReference type="NCBI Taxonomy" id="388408"/>
    <lineage>
        <taxon>Bacteria</taxon>
        <taxon>Pseudomonadati</taxon>
        <taxon>Pseudomonadota</taxon>
        <taxon>Alphaproteobacteria</taxon>
        <taxon>Hyphomicrobiales</taxon>
        <taxon>Stappiaceae</taxon>
        <taxon>Roseibium</taxon>
    </lineage>
</organism>
<evidence type="ECO:0000259" key="1">
    <source>
        <dbReference type="Pfam" id="PF20056"/>
    </source>
</evidence>
<keyword evidence="3" id="KW-1185">Reference proteome</keyword>
<evidence type="ECO:0000313" key="3">
    <source>
        <dbReference type="Proteomes" id="UP000053235"/>
    </source>
</evidence>
<sequence>MNWMDRLNERAELMGRMLDTIGAMKGLPGGVQADVDMETAARRCMSCQETEKCRQWLEHHEDGADAPLKDCANAILFESWLKV</sequence>
<dbReference type="EMBL" id="CXWD01000004">
    <property type="protein sequence ID" value="CTQ67267.1"/>
    <property type="molecule type" value="Genomic_DNA"/>
</dbReference>
<proteinExistence type="predicted"/>
<dbReference type="InterPro" id="IPR045601">
    <property type="entry name" value="DUF6455"/>
</dbReference>